<organism evidence="1 2">
    <name type="scientific">Arabis nemorensis</name>
    <dbReference type="NCBI Taxonomy" id="586526"/>
    <lineage>
        <taxon>Eukaryota</taxon>
        <taxon>Viridiplantae</taxon>
        <taxon>Streptophyta</taxon>
        <taxon>Embryophyta</taxon>
        <taxon>Tracheophyta</taxon>
        <taxon>Spermatophyta</taxon>
        <taxon>Magnoliopsida</taxon>
        <taxon>eudicotyledons</taxon>
        <taxon>Gunneridae</taxon>
        <taxon>Pentapetalae</taxon>
        <taxon>rosids</taxon>
        <taxon>malvids</taxon>
        <taxon>Brassicales</taxon>
        <taxon>Brassicaceae</taxon>
        <taxon>Arabideae</taxon>
        <taxon>Arabis</taxon>
    </lineage>
</organism>
<evidence type="ECO:0000313" key="1">
    <source>
        <dbReference type="EMBL" id="VVB18294.1"/>
    </source>
</evidence>
<reference evidence="1" key="1">
    <citation type="submission" date="2019-07" db="EMBL/GenBank/DDBJ databases">
        <authorList>
            <person name="Dittberner H."/>
        </authorList>
    </citation>
    <scope>NUCLEOTIDE SEQUENCE [LARGE SCALE GENOMIC DNA]</scope>
</reference>
<accession>A0A565CXI5</accession>
<proteinExistence type="predicted"/>
<dbReference type="Proteomes" id="UP000489600">
    <property type="component" value="Unassembled WGS sequence"/>
</dbReference>
<keyword evidence="2" id="KW-1185">Reference proteome</keyword>
<gene>
    <name evidence="1" type="ORF">ANE_LOCUS28738</name>
</gene>
<dbReference type="PANTHER" id="PTHR31110:SF4">
    <property type="entry name" value="TRANSMEMBRANE PROTEIN"/>
    <property type="match status" value="1"/>
</dbReference>
<dbReference type="PANTHER" id="PTHR31110">
    <property type="entry name" value="PESTICIDAL CRYSTAL CRY8BA PROTEIN"/>
    <property type="match status" value="1"/>
</dbReference>
<dbReference type="EMBL" id="CABITT030000008">
    <property type="protein sequence ID" value="VVB18294.1"/>
    <property type="molecule type" value="Genomic_DNA"/>
</dbReference>
<dbReference type="AlphaFoldDB" id="A0A565CXI5"/>
<name>A0A565CXI5_9BRAS</name>
<evidence type="ECO:0000313" key="2">
    <source>
        <dbReference type="Proteomes" id="UP000489600"/>
    </source>
</evidence>
<dbReference type="OrthoDB" id="1896158at2759"/>
<comment type="caution">
    <text evidence="1">The sequence shown here is derived from an EMBL/GenBank/DDBJ whole genome shotgun (WGS) entry which is preliminary data.</text>
</comment>
<protein>
    <submittedName>
        <fullName evidence="1">Uncharacterized protein</fullName>
    </submittedName>
</protein>
<sequence length="998" mass="113976">MDDDDEAYSSLDYKTPVGSKVHCVDDLADSTSRSETSFEAKNDNLQNDNKCEIQSIRSSGPNRGNAEVGTSGRVQNEALPSCFPAFHASEQGPWSAMICYEACVRLCIRSWETDCVSQASYFLNNDCVLMRNAFGLQNFFLQSEEELLANRPCILVTETTAPKFKRSVGKIELEVCSFTVGRIKMGSDPLPGCNISSLKPEIVNRQIAELNATLFSGWKAVKRIHVAPQVPLNGSLSRKSLAYLRACARYLKQVSKVLKKEIVTSHTGPRSVKALQEKFSCSLRLKSSAEEDHIKTQPESGETFVFLPDNIGDDLIVEVRDSKGQFCGRVLAQLAAIVDEPNQKLKWWAIYHEPEHERIGRIQLHINYSSSLDEKTKCGLVAETSAYDLVLEVAMKAERFQRRKLLIKGPWHWMVTQFASYYGISDGYTKLRYLSYVMDVASPTEDCLDLIYDFLYPVIVKEKYKAILSHQENRLLREIDEQVQQILASTFENYKSLDEYCFSGIKDVFEPPTGTLAPAIAPAIKLYGLLNDVLSPEAQLRLCKYFQAASRKRSIRYLLETNDVRHNHIEGAQVTPDQEMKFLILSFKNEISTDIAIHNCNVLPSFIDLPNLSAAIYSMDLFNRLKEYLIAWPPLSPSPPVVDLIITTADFEADLSRWNSNPIKRGVNAKELFHSYITTWIEEKRNSLYEFCKTEMAKACSEIQGLTSPFVDDMYELLNATLDDFDIIIKRWPEYAASLEKVIADAERALIEALEKQFSEVLSPLKESKIFPLKYVQRLTKTGTSNLYSVPKELGVLLNSMKKVLDKLRSSIENRFKVWNSYFPDKESRVLGERLSEVTVLLRSKFRSYTQALVEKLADNMRIQSHMRIKNIIHDLREKTAESDVRNRMQSLKDLLDKTIEHLHCVLLLEVFVLICRGIWDRMGQDVLRLLEDRNENVTWHKGPRIAVSVLDEIFVTQMQSLLGNSVKEENLEVPRSMMEIRYMLCKDSADFKTGYYY</sequence>